<dbReference type="GO" id="GO:0005744">
    <property type="term" value="C:TIM23 mitochondrial import inner membrane translocase complex"/>
    <property type="evidence" value="ECO:0007669"/>
    <property type="project" value="UniProtKB-UniRule"/>
</dbReference>
<evidence type="ECO:0000256" key="8">
    <source>
        <dbReference type="ARBA" id="ARBA00022946"/>
    </source>
</evidence>
<feature type="region of interest" description="Disordered" evidence="15">
    <location>
        <begin position="30"/>
        <end position="87"/>
    </location>
</feature>
<feature type="compositionally biased region" description="Polar residues" evidence="15">
    <location>
        <begin position="173"/>
        <end position="203"/>
    </location>
</feature>
<dbReference type="AlphaFoldDB" id="A0AA39QU34"/>
<dbReference type="SMART" id="SM00577">
    <property type="entry name" value="CPDc"/>
    <property type="match status" value="1"/>
</dbReference>
<feature type="transmembrane region" description="Helical" evidence="14">
    <location>
        <begin position="228"/>
        <end position="246"/>
    </location>
</feature>
<sequence length="595" mass="66626">MLVRAAGRSLRPYNLGAPLRAALPVFQSRSYAKSQKPRRPFEYREPSSSISINRHGPSAQRPPDPVSASTGTRAGQHAASNHDESVFPDITKLQEELDAIKASKHASPTATTPGGSNAHTEYSELQGEFQTSATPNSNTTPQSSSPSAMNPTDAQRQRSEQEPTQPLPDLTQGIPSTLDSEMASSSAKANPSSLNITEAPSESGQGGGDLPKTAYISSLERRRNRMTFWFYVVIFGTTTIGTVYLGRNWESEEEELAHPDAPSGWGFMAFYNRVMARLSNTTSYYTEPAFPKLLPDTDPIWERPYTLVLSLEDLLVHSEWSREHGWRMAKRPGVDYFLRYLSQYYELVIFTSVSSMIAQPIIAKLDPYRIVMWPLFREATKYKDGDYIKDLSYLNRDLSKVILLDTDPAHAKLQPENAIILPKWTGDPKDKELVSYIPFLEYIGANVNEKGKGDVDTRAVLKSFQGVHIPTEYARRIEKLRAEFNKQMESEQGKRPRRSVGFLGSLSGARAQDGMEPSLSEGFAQGKILPDQIRERGQKQYEHLDREIRENGAKWLKEMEAEEKKATEEAMKGMKSSITNIFPFGRGGNSGVEKQ</sequence>
<comment type="function">
    <text evidence="13">Essential component of the TIM23 complex, a complex that mediates the translocation of transit peptide-containing proteins across the mitochondrial inner membrane. Required to direct preproteins in transit and direct them to the channel protein TIM23, and possibly facilitates transfer of the translocating proteins from the TOM complex to the TIM23 complex.</text>
</comment>
<dbReference type="Gene3D" id="3.40.50.1000">
    <property type="entry name" value="HAD superfamily/HAD-like"/>
    <property type="match status" value="1"/>
</dbReference>
<comment type="similarity">
    <text evidence="2 14">Belongs to the TIM50 family.</text>
</comment>
<keyword evidence="12 14" id="KW-0472">Membrane</keyword>
<proteinExistence type="inferred from homology"/>
<reference evidence="17" key="1">
    <citation type="submission" date="2023-03" db="EMBL/GenBank/DDBJ databases">
        <title>Complete genome of Cladonia borealis.</title>
        <authorList>
            <person name="Park H."/>
        </authorList>
    </citation>
    <scope>NUCLEOTIDE SEQUENCE</scope>
    <source>
        <strain evidence="17">ANT050790</strain>
    </source>
</reference>
<evidence type="ECO:0000313" key="17">
    <source>
        <dbReference type="EMBL" id="KAK0509200.1"/>
    </source>
</evidence>
<feature type="compositionally biased region" description="Low complexity" evidence="15">
    <location>
        <begin position="130"/>
        <end position="148"/>
    </location>
</feature>
<gene>
    <name evidence="17" type="ORF">JMJ35_008571</name>
</gene>
<feature type="region of interest" description="Disordered" evidence="15">
    <location>
        <begin position="130"/>
        <end position="211"/>
    </location>
</feature>
<keyword evidence="18" id="KW-1185">Reference proteome</keyword>
<dbReference type="SUPFAM" id="SSF56784">
    <property type="entry name" value="HAD-like"/>
    <property type="match status" value="1"/>
</dbReference>
<dbReference type="Proteomes" id="UP001166286">
    <property type="component" value="Unassembled WGS sequence"/>
</dbReference>
<evidence type="ECO:0000256" key="4">
    <source>
        <dbReference type="ARBA" id="ARBA00022448"/>
    </source>
</evidence>
<organism evidence="17 18">
    <name type="scientific">Cladonia borealis</name>
    <dbReference type="NCBI Taxonomy" id="184061"/>
    <lineage>
        <taxon>Eukaryota</taxon>
        <taxon>Fungi</taxon>
        <taxon>Dikarya</taxon>
        <taxon>Ascomycota</taxon>
        <taxon>Pezizomycotina</taxon>
        <taxon>Lecanoromycetes</taxon>
        <taxon>OSLEUM clade</taxon>
        <taxon>Lecanoromycetidae</taxon>
        <taxon>Lecanorales</taxon>
        <taxon>Lecanorineae</taxon>
        <taxon>Cladoniaceae</taxon>
        <taxon>Cladonia</taxon>
    </lineage>
</organism>
<feature type="region of interest" description="Disordered" evidence="15">
    <location>
        <begin position="510"/>
        <end position="530"/>
    </location>
</feature>
<keyword evidence="5 14" id="KW-0812">Transmembrane</keyword>
<evidence type="ECO:0000256" key="10">
    <source>
        <dbReference type="ARBA" id="ARBA00023010"/>
    </source>
</evidence>
<evidence type="ECO:0000256" key="15">
    <source>
        <dbReference type="SAM" id="MobiDB-lite"/>
    </source>
</evidence>
<evidence type="ECO:0000256" key="7">
    <source>
        <dbReference type="ARBA" id="ARBA00022927"/>
    </source>
</evidence>
<dbReference type="CDD" id="cd07521">
    <property type="entry name" value="HAD_FCP1-like"/>
    <property type="match status" value="1"/>
</dbReference>
<keyword evidence="11 14" id="KW-0496">Mitochondrion</keyword>
<evidence type="ECO:0000256" key="11">
    <source>
        <dbReference type="ARBA" id="ARBA00023128"/>
    </source>
</evidence>
<dbReference type="InterPro" id="IPR023214">
    <property type="entry name" value="HAD_sf"/>
</dbReference>
<evidence type="ECO:0000256" key="2">
    <source>
        <dbReference type="ARBA" id="ARBA00006344"/>
    </source>
</evidence>
<dbReference type="InterPro" id="IPR004274">
    <property type="entry name" value="FCP1_dom"/>
</dbReference>
<comment type="subunit">
    <text evidence="14">Component of the TIM23 complex.</text>
</comment>
<evidence type="ECO:0000256" key="5">
    <source>
        <dbReference type="ARBA" id="ARBA00022692"/>
    </source>
</evidence>
<evidence type="ECO:0000256" key="14">
    <source>
        <dbReference type="RuleBase" id="RU365079"/>
    </source>
</evidence>
<comment type="subcellular location">
    <subcellularLocation>
        <location evidence="1 14">Mitochondrion inner membrane</location>
        <topology evidence="1 14">Single-pass membrane protein</topology>
    </subcellularLocation>
</comment>
<dbReference type="PROSITE" id="PS50969">
    <property type="entry name" value="FCP1"/>
    <property type="match status" value="1"/>
</dbReference>
<keyword evidence="9 14" id="KW-1133">Transmembrane helix</keyword>
<evidence type="ECO:0000256" key="1">
    <source>
        <dbReference type="ARBA" id="ARBA00004434"/>
    </source>
</evidence>
<accession>A0AA39QU34</accession>
<keyword evidence="7 14" id="KW-0653">Protein transport</keyword>
<evidence type="ECO:0000256" key="12">
    <source>
        <dbReference type="ARBA" id="ARBA00023136"/>
    </source>
</evidence>
<evidence type="ECO:0000256" key="13">
    <source>
        <dbReference type="ARBA" id="ARBA00059797"/>
    </source>
</evidence>
<dbReference type="GO" id="GO:0015031">
    <property type="term" value="P:protein transport"/>
    <property type="evidence" value="ECO:0007669"/>
    <property type="project" value="UniProtKB-KW"/>
</dbReference>
<dbReference type="Pfam" id="PF03031">
    <property type="entry name" value="NIF"/>
    <property type="match status" value="1"/>
</dbReference>
<dbReference type="EMBL" id="JAFEKC020000019">
    <property type="protein sequence ID" value="KAK0509200.1"/>
    <property type="molecule type" value="Genomic_DNA"/>
</dbReference>
<evidence type="ECO:0000256" key="6">
    <source>
        <dbReference type="ARBA" id="ARBA00022792"/>
    </source>
</evidence>
<protein>
    <recommendedName>
        <fullName evidence="3 14">Mitochondrial import inner membrane translocase subunit TIM50</fullName>
    </recommendedName>
</protein>
<dbReference type="FunFam" id="3.40.50.1000:FF:000019">
    <property type="entry name" value="Mitochondrial import inner membrane translocase subunit TIM50"/>
    <property type="match status" value="1"/>
</dbReference>
<keyword evidence="6" id="KW-0999">Mitochondrion inner membrane</keyword>
<evidence type="ECO:0000259" key="16">
    <source>
        <dbReference type="PROSITE" id="PS50969"/>
    </source>
</evidence>
<dbReference type="PANTHER" id="PTHR12210">
    <property type="entry name" value="DULLARD PROTEIN PHOSPHATASE"/>
    <property type="match status" value="1"/>
</dbReference>
<dbReference type="InterPro" id="IPR036412">
    <property type="entry name" value="HAD-like_sf"/>
</dbReference>
<evidence type="ECO:0000313" key="18">
    <source>
        <dbReference type="Proteomes" id="UP001166286"/>
    </source>
</evidence>
<feature type="domain" description="FCP1 homology" evidence="16">
    <location>
        <begin position="300"/>
        <end position="443"/>
    </location>
</feature>
<evidence type="ECO:0000256" key="3">
    <source>
        <dbReference type="ARBA" id="ARBA00020799"/>
    </source>
</evidence>
<keyword evidence="8 14" id="KW-0809">Transit peptide</keyword>
<dbReference type="InterPro" id="IPR050365">
    <property type="entry name" value="TIM50"/>
</dbReference>
<name>A0AA39QU34_9LECA</name>
<keyword evidence="10 14" id="KW-0811">Translocation</keyword>
<evidence type="ECO:0000256" key="9">
    <source>
        <dbReference type="ARBA" id="ARBA00022989"/>
    </source>
</evidence>
<comment type="caution">
    <text evidence="17">The sequence shown here is derived from an EMBL/GenBank/DDBJ whole genome shotgun (WGS) entry which is preliminary data.</text>
</comment>
<keyword evidence="4 14" id="KW-0813">Transport</keyword>